<feature type="compositionally biased region" description="Basic and acidic residues" evidence="5">
    <location>
        <begin position="1"/>
        <end position="13"/>
    </location>
</feature>
<dbReference type="SMART" id="SM00066">
    <property type="entry name" value="GAL4"/>
    <property type="match status" value="1"/>
</dbReference>
<dbReference type="GO" id="GO:0008270">
    <property type="term" value="F:zinc ion binding"/>
    <property type="evidence" value="ECO:0007669"/>
    <property type="project" value="InterPro"/>
</dbReference>
<dbReference type="GeneID" id="66982147"/>
<dbReference type="AlphaFoldDB" id="A0A7R7VPK2"/>
<dbReference type="KEGG" id="ache:ACHE_40352A"/>
<feature type="compositionally biased region" description="Polar residues" evidence="5">
    <location>
        <begin position="56"/>
        <end position="80"/>
    </location>
</feature>
<dbReference type="GO" id="GO:0000435">
    <property type="term" value="P:positive regulation of transcription from RNA polymerase II promoter by galactose"/>
    <property type="evidence" value="ECO:0007669"/>
    <property type="project" value="TreeGrafter"/>
</dbReference>
<keyword evidence="4" id="KW-0539">Nucleus</keyword>
<evidence type="ECO:0000256" key="3">
    <source>
        <dbReference type="ARBA" id="ARBA00023163"/>
    </source>
</evidence>
<keyword evidence="2" id="KW-0238">DNA-binding</keyword>
<dbReference type="SUPFAM" id="SSF57701">
    <property type="entry name" value="Zn2/Cys6 DNA-binding domain"/>
    <property type="match status" value="1"/>
</dbReference>
<accession>A0A7R7VPK2</accession>
<dbReference type="CDD" id="cd00067">
    <property type="entry name" value="GAL4"/>
    <property type="match status" value="1"/>
</dbReference>
<evidence type="ECO:0000256" key="4">
    <source>
        <dbReference type="ARBA" id="ARBA00023242"/>
    </source>
</evidence>
<proteinExistence type="predicted"/>
<dbReference type="Pfam" id="PF00172">
    <property type="entry name" value="Zn_clus"/>
    <property type="match status" value="1"/>
</dbReference>
<keyword evidence="8" id="KW-1185">Reference proteome</keyword>
<feature type="compositionally biased region" description="Polar residues" evidence="5">
    <location>
        <begin position="35"/>
        <end position="44"/>
    </location>
</feature>
<evidence type="ECO:0000256" key="2">
    <source>
        <dbReference type="ARBA" id="ARBA00023125"/>
    </source>
</evidence>
<evidence type="ECO:0000256" key="5">
    <source>
        <dbReference type="SAM" id="MobiDB-lite"/>
    </source>
</evidence>
<name>A0A7R7VPK2_ASPCH</name>
<dbReference type="GO" id="GO:0005634">
    <property type="term" value="C:nucleus"/>
    <property type="evidence" value="ECO:0007669"/>
    <property type="project" value="TreeGrafter"/>
</dbReference>
<evidence type="ECO:0000256" key="1">
    <source>
        <dbReference type="ARBA" id="ARBA00023015"/>
    </source>
</evidence>
<dbReference type="PROSITE" id="PS50048">
    <property type="entry name" value="ZN2_CY6_FUNGAL_2"/>
    <property type="match status" value="1"/>
</dbReference>
<dbReference type="InterPro" id="IPR001138">
    <property type="entry name" value="Zn2Cys6_DnaBD"/>
</dbReference>
<dbReference type="GO" id="GO:0000981">
    <property type="term" value="F:DNA-binding transcription factor activity, RNA polymerase II-specific"/>
    <property type="evidence" value="ECO:0007669"/>
    <property type="project" value="InterPro"/>
</dbReference>
<feature type="domain" description="Zn(2)-C6 fungal-type" evidence="6">
    <location>
        <begin position="23"/>
        <end position="52"/>
    </location>
</feature>
<evidence type="ECO:0000313" key="8">
    <source>
        <dbReference type="Proteomes" id="UP000637239"/>
    </source>
</evidence>
<dbReference type="EMBL" id="AP024419">
    <property type="protein sequence ID" value="BCR87788.1"/>
    <property type="molecule type" value="Genomic_DNA"/>
</dbReference>
<gene>
    <name evidence="7" type="ORF">ACHE_40352A</name>
</gene>
<organism evidence="7 8">
    <name type="scientific">Aspergillus chevalieri</name>
    <name type="common">Eurotium chevalieri</name>
    <dbReference type="NCBI Taxonomy" id="182096"/>
    <lineage>
        <taxon>Eukaryota</taxon>
        <taxon>Fungi</taxon>
        <taxon>Dikarya</taxon>
        <taxon>Ascomycota</taxon>
        <taxon>Pezizomycotina</taxon>
        <taxon>Eurotiomycetes</taxon>
        <taxon>Eurotiomycetidae</taxon>
        <taxon>Eurotiales</taxon>
        <taxon>Aspergillaceae</taxon>
        <taxon>Aspergillus</taxon>
        <taxon>Aspergillus subgen. Aspergillus</taxon>
    </lineage>
</organism>
<reference evidence="7" key="1">
    <citation type="submission" date="2021-01" db="EMBL/GenBank/DDBJ databases">
        <authorList>
            <consortium name="Aspergillus chevalieri M1 genome sequencing consortium"/>
            <person name="Kazuki M."/>
            <person name="Futagami T."/>
        </authorList>
    </citation>
    <scope>NUCLEOTIDE SEQUENCE</scope>
    <source>
        <strain evidence="7">M1</strain>
    </source>
</reference>
<feature type="region of interest" description="Disordered" evidence="5">
    <location>
        <begin position="1"/>
        <end position="102"/>
    </location>
</feature>
<dbReference type="PANTHER" id="PTHR47424:SF3">
    <property type="entry name" value="REGULATORY PROTEIN GAL4"/>
    <property type="match status" value="1"/>
</dbReference>
<dbReference type="PROSITE" id="PS00463">
    <property type="entry name" value="ZN2_CY6_FUNGAL_1"/>
    <property type="match status" value="1"/>
</dbReference>
<keyword evidence="1" id="KW-0805">Transcription regulation</keyword>
<dbReference type="RefSeq" id="XP_043136310.1">
    <property type="nucleotide sequence ID" value="XM_043278541.1"/>
</dbReference>
<dbReference type="GO" id="GO:0000978">
    <property type="term" value="F:RNA polymerase II cis-regulatory region sequence-specific DNA binding"/>
    <property type="evidence" value="ECO:0007669"/>
    <property type="project" value="TreeGrafter"/>
</dbReference>
<dbReference type="PANTHER" id="PTHR47424">
    <property type="entry name" value="REGULATORY PROTEIN GAL4"/>
    <property type="match status" value="1"/>
</dbReference>
<dbReference type="InterPro" id="IPR051127">
    <property type="entry name" value="Fungal_SecMet_Regulators"/>
</dbReference>
<reference evidence="7" key="2">
    <citation type="submission" date="2021-02" db="EMBL/GenBank/DDBJ databases">
        <title>Aspergillus chevalieri M1 genome sequence.</title>
        <authorList>
            <person name="Kadooka C."/>
            <person name="Mori K."/>
            <person name="Futagami T."/>
        </authorList>
    </citation>
    <scope>NUCLEOTIDE SEQUENCE</scope>
    <source>
        <strain evidence="7">M1</strain>
    </source>
</reference>
<dbReference type="Gene3D" id="4.10.240.10">
    <property type="entry name" value="Zn(2)-C6 fungal-type DNA-binding domain"/>
    <property type="match status" value="1"/>
</dbReference>
<keyword evidence="3" id="KW-0804">Transcription</keyword>
<sequence>MKRKASEQEETPPKRAPRQDPVSCELCRRKKLKCNRQQPCSSCATRRLPCSYGPSVPSSNTSQTQPAGSTVSTKTVQNESRVPDPNAAFARPDGQISRDRNESVMTADWLEKIVLGDRVQTGMRVTQRGLNEPSKVDVMSPGQRVAGNSLSTYWTASSENPATV</sequence>
<dbReference type="InterPro" id="IPR036864">
    <property type="entry name" value="Zn2-C6_fun-type_DNA-bd_sf"/>
</dbReference>
<evidence type="ECO:0000259" key="6">
    <source>
        <dbReference type="PROSITE" id="PS50048"/>
    </source>
</evidence>
<evidence type="ECO:0000313" key="7">
    <source>
        <dbReference type="EMBL" id="BCR87788.1"/>
    </source>
</evidence>
<dbReference type="Proteomes" id="UP000637239">
    <property type="component" value="Chromosome 4"/>
</dbReference>
<protein>
    <recommendedName>
        <fullName evidence="6">Zn(2)-C6 fungal-type domain-containing protein</fullName>
    </recommendedName>
</protein>